<dbReference type="GO" id="GO:0016491">
    <property type="term" value="F:oxidoreductase activity"/>
    <property type="evidence" value="ECO:0007669"/>
    <property type="project" value="UniProtKB-KW"/>
</dbReference>
<dbReference type="InterPro" id="IPR002347">
    <property type="entry name" value="SDR_fam"/>
</dbReference>
<dbReference type="InParanoid" id="W2S8N7"/>
<dbReference type="VEuPathDB" id="FungiDB:HMPREF1541_09918"/>
<evidence type="ECO:0000313" key="5">
    <source>
        <dbReference type="Proteomes" id="UP000030752"/>
    </source>
</evidence>
<dbReference type="PANTHER" id="PTHR24320:SF252">
    <property type="entry name" value="DEHYDROGENASE_REDUCTASE FAMILY PROTEIN, PUTATIVE (AFU_ORTHOLOGUE AFUA_3G08550)-RELATED"/>
    <property type="match status" value="1"/>
</dbReference>
<evidence type="ECO:0008006" key="6">
    <source>
        <dbReference type="Google" id="ProtNLM"/>
    </source>
</evidence>
<dbReference type="eggNOG" id="KOG1208">
    <property type="taxonomic scope" value="Eukaryota"/>
</dbReference>
<dbReference type="Gene3D" id="3.40.50.720">
    <property type="entry name" value="NAD(P)-binding Rossmann-like Domain"/>
    <property type="match status" value="1"/>
</dbReference>
<comment type="similarity">
    <text evidence="1">Belongs to the short-chain dehydrogenases/reductases (SDR) family.</text>
</comment>
<dbReference type="AlphaFoldDB" id="W2S8N7"/>
<dbReference type="HOGENOM" id="CLU_010194_44_4_1"/>
<dbReference type="Pfam" id="PF00106">
    <property type="entry name" value="adh_short"/>
    <property type="match status" value="1"/>
</dbReference>
<name>W2S8N7_CYPE1</name>
<proteinExistence type="inferred from homology"/>
<dbReference type="PANTHER" id="PTHR24320">
    <property type="entry name" value="RETINOL DEHYDROGENASE"/>
    <property type="match status" value="1"/>
</dbReference>
<accession>W2S8N7</accession>
<keyword evidence="2" id="KW-0521">NADP</keyword>
<sequence length="369" mass="39240">MFWPLTIFPRWSGHPLPSSQRFDGLTILVAGSSSTMGLEAAKKLAAAGASTLVVTARTEARAQSIKTAIEAHLNSLSVAPPPTIIPLTVEMTSPTSIHAFIHSLSSHVQHLDHAILNAGTNESTHSLCATGYETSIQVNAISTTLLGLSLLPLLLASPNTTNPTISLRPHLVFVSSGTAWLVKPATLPTAPSSTTPMADLSTPANWPPGTFGGQALYSRSKLCLEYAMRHLAFLPVLRSDPAASDSPPRVLVTSCCPGPVATNLARSYTANSWVATLGVALISQLVRAPEVGANIHVSALGRGEEARGEMWKDDVVVSGEKVRNVKEGVGRELGERVWREMKVVVKEQDQEQGGEGLVERMLVEGEERG</sequence>
<dbReference type="Proteomes" id="UP000030752">
    <property type="component" value="Unassembled WGS sequence"/>
</dbReference>
<dbReference type="InterPro" id="IPR036291">
    <property type="entry name" value="NAD(P)-bd_dom_sf"/>
</dbReference>
<evidence type="ECO:0000256" key="3">
    <source>
        <dbReference type="ARBA" id="ARBA00023002"/>
    </source>
</evidence>
<organism evidence="4 5">
    <name type="scientific">Cyphellophora europaea (strain CBS 101466)</name>
    <name type="common">Phialophora europaea</name>
    <dbReference type="NCBI Taxonomy" id="1220924"/>
    <lineage>
        <taxon>Eukaryota</taxon>
        <taxon>Fungi</taxon>
        <taxon>Dikarya</taxon>
        <taxon>Ascomycota</taxon>
        <taxon>Pezizomycotina</taxon>
        <taxon>Eurotiomycetes</taxon>
        <taxon>Chaetothyriomycetidae</taxon>
        <taxon>Chaetothyriales</taxon>
        <taxon>Cyphellophoraceae</taxon>
        <taxon>Cyphellophora</taxon>
    </lineage>
</organism>
<keyword evidence="5" id="KW-1185">Reference proteome</keyword>
<dbReference type="EMBL" id="KB822713">
    <property type="protein sequence ID" value="ETN45042.1"/>
    <property type="molecule type" value="Genomic_DNA"/>
</dbReference>
<keyword evidence="3" id="KW-0560">Oxidoreductase</keyword>
<dbReference type="SUPFAM" id="SSF51735">
    <property type="entry name" value="NAD(P)-binding Rossmann-fold domains"/>
    <property type="match status" value="1"/>
</dbReference>
<dbReference type="STRING" id="1220924.W2S8N7"/>
<evidence type="ECO:0000313" key="4">
    <source>
        <dbReference type="EMBL" id="ETN45042.1"/>
    </source>
</evidence>
<evidence type="ECO:0000256" key="2">
    <source>
        <dbReference type="ARBA" id="ARBA00022857"/>
    </source>
</evidence>
<reference evidence="4 5" key="1">
    <citation type="submission" date="2013-03" db="EMBL/GenBank/DDBJ databases">
        <title>The Genome Sequence of Phialophora europaea CBS 101466.</title>
        <authorList>
            <consortium name="The Broad Institute Genomics Platform"/>
            <person name="Cuomo C."/>
            <person name="de Hoog S."/>
            <person name="Gorbushina A."/>
            <person name="Walker B."/>
            <person name="Young S.K."/>
            <person name="Zeng Q."/>
            <person name="Gargeya S."/>
            <person name="Fitzgerald M."/>
            <person name="Haas B."/>
            <person name="Abouelleil A."/>
            <person name="Allen A.W."/>
            <person name="Alvarado L."/>
            <person name="Arachchi H.M."/>
            <person name="Berlin A.M."/>
            <person name="Chapman S.B."/>
            <person name="Gainer-Dewar J."/>
            <person name="Goldberg J."/>
            <person name="Griggs A."/>
            <person name="Gujja S."/>
            <person name="Hansen M."/>
            <person name="Howarth C."/>
            <person name="Imamovic A."/>
            <person name="Ireland A."/>
            <person name="Larimer J."/>
            <person name="McCowan C."/>
            <person name="Murphy C."/>
            <person name="Pearson M."/>
            <person name="Poon T.W."/>
            <person name="Priest M."/>
            <person name="Roberts A."/>
            <person name="Saif S."/>
            <person name="Shea T."/>
            <person name="Sisk P."/>
            <person name="Sykes S."/>
            <person name="Wortman J."/>
            <person name="Nusbaum C."/>
            <person name="Birren B."/>
        </authorList>
    </citation>
    <scope>NUCLEOTIDE SEQUENCE [LARGE SCALE GENOMIC DNA]</scope>
    <source>
        <strain evidence="4 5">CBS 101466</strain>
    </source>
</reference>
<dbReference type="OrthoDB" id="542013at2759"/>
<evidence type="ECO:0000256" key="1">
    <source>
        <dbReference type="ARBA" id="ARBA00006484"/>
    </source>
</evidence>
<dbReference type="GeneID" id="19977257"/>
<dbReference type="RefSeq" id="XP_008712812.1">
    <property type="nucleotide sequence ID" value="XM_008714590.1"/>
</dbReference>
<protein>
    <recommendedName>
        <fullName evidence="6">NAD(P)-binding protein</fullName>
    </recommendedName>
</protein>
<gene>
    <name evidence="4" type="ORF">HMPREF1541_09918</name>
</gene>